<gene>
    <name evidence="2" type="ORF">Ahy_B06g081923</name>
</gene>
<feature type="region of interest" description="Disordered" evidence="1">
    <location>
        <begin position="78"/>
        <end position="98"/>
    </location>
</feature>
<proteinExistence type="predicted"/>
<name>A0A444YMK9_ARAHY</name>
<reference evidence="2 3" key="1">
    <citation type="submission" date="2019-01" db="EMBL/GenBank/DDBJ databases">
        <title>Sequencing of cultivated peanut Arachis hypogaea provides insights into genome evolution and oil improvement.</title>
        <authorList>
            <person name="Chen X."/>
        </authorList>
    </citation>
    <scope>NUCLEOTIDE SEQUENCE [LARGE SCALE GENOMIC DNA]</scope>
    <source>
        <strain evidence="3">cv. Fuhuasheng</strain>
        <tissue evidence="2">Leaves</tissue>
    </source>
</reference>
<protein>
    <submittedName>
        <fullName evidence="2">Uncharacterized protein</fullName>
    </submittedName>
</protein>
<accession>A0A444YMK9</accession>
<keyword evidence="3" id="KW-1185">Reference proteome</keyword>
<comment type="caution">
    <text evidence="2">The sequence shown here is derived from an EMBL/GenBank/DDBJ whole genome shotgun (WGS) entry which is preliminary data.</text>
</comment>
<evidence type="ECO:0000256" key="1">
    <source>
        <dbReference type="SAM" id="MobiDB-lite"/>
    </source>
</evidence>
<dbReference type="AlphaFoldDB" id="A0A444YMK9"/>
<organism evidence="2 3">
    <name type="scientific">Arachis hypogaea</name>
    <name type="common">Peanut</name>
    <dbReference type="NCBI Taxonomy" id="3818"/>
    <lineage>
        <taxon>Eukaryota</taxon>
        <taxon>Viridiplantae</taxon>
        <taxon>Streptophyta</taxon>
        <taxon>Embryophyta</taxon>
        <taxon>Tracheophyta</taxon>
        <taxon>Spermatophyta</taxon>
        <taxon>Magnoliopsida</taxon>
        <taxon>eudicotyledons</taxon>
        <taxon>Gunneridae</taxon>
        <taxon>Pentapetalae</taxon>
        <taxon>rosids</taxon>
        <taxon>fabids</taxon>
        <taxon>Fabales</taxon>
        <taxon>Fabaceae</taxon>
        <taxon>Papilionoideae</taxon>
        <taxon>50 kb inversion clade</taxon>
        <taxon>dalbergioids sensu lato</taxon>
        <taxon>Dalbergieae</taxon>
        <taxon>Pterocarpus clade</taxon>
        <taxon>Arachis</taxon>
    </lineage>
</organism>
<evidence type="ECO:0000313" key="3">
    <source>
        <dbReference type="Proteomes" id="UP000289738"/>
    </source>
</evidence>
<dbReference type="EMBL" id="SDMP01000016">
    <property type="protein sequence ID" value="RYR03089.1"/>
    <property type="molecule type" value="Genomic_DNA"/>
</dbReference>
<evidence type="ECO:0000313" key="2">
    <source>
        <dbReference type="EMBL" id="RYR03089.1"/>
    </source>
</evidence>
<sequence>MCLAPLVIPSATNLVVSGNQLRVAATATCHLRRSIEDASTPPSVALPSFTPWWKCPCIADALASAATVRPEQPLTAMLPSSLPRRLPQGVPPPLPSPRSQEKLLRMGHIFDQTLENYKFLPPIIAEDKLV</sequence>
<dbReference type="Proteomes" id="UP000289738">
    <property type="component" value="Chromosome B06"/>
</dbReference>